<dbReference type="EMBL" id="RKQL01000007">
    <property type="protein sequence ID" value="RPE63028.1"/>
    <property type="molecule type" value="Genomic_DNA"/>
</dbReference>
<comment type="caution">
    <text evidence="7">The sequence shown here is derived from an EMBL/GenBank/DDBJ whole genome shotgun (WGS) entry which is preliminary data.</text>
</comment>
<sequence>MASIRVRPETGLLFMDFTWQGKRYREQTALPDTPANRRRLQKVLERIEAEIAAGTFDYERTFGKPQPKAAQATPVVAEPAAAATAATGATHAPVTPTFAEFAEIWFAEARVGWRRSYIVTQRGVLDKYLLPHFGNQAVGSISKADVLAFRASLAKVPARSAAGAPLSNRRINAIMKPLRQILNEAADRYEFTSAFRSVKPLKVKRSEVMPFSLEEVNRILQTVRLDWRPYFIVRFFTGMRTGEVHGLKWRWVDFERRLILVRESIVLGEEDDLKTEGSMRDIQMNQMVYDALAALRRAATEDSVYVFGNRAGKPIDNKNFITRIWNPLLRHLGLALRRPYQMRHTAATLWLAAGESPEWIARQLGHTSTEMLFRVYSRYVPNLTRQDGSAFERLLRQHLELPARVPSGVSPSDGTQGSR</sequence>
<dbReference type="Proteomes" id="UP000272193">
    <property type="component" value="Unassembled WGS sequence"/>
</dbReference>
<dbReference type="GO" id="GO:0003677">
    <property type="term" value="F:DNA binding"/>
    <property type="evidence" value="ECO:0007669"/>
    <property type="project" value="UniProtKB-UniRule"/>
</dbReference>
<dbReference type="InterPro" id="IPR011010">
    <property type="entry name" value="DNA_brk_join_enz"/>
</dbReference>
<organism evidence="7 8">
    <name type="scientific">Tibeticola sediminis</name>
    <dbReference type="NCBI Taxonomy" id="1917811"/>
    <lineage>
        <taxon>Bacteria</taxon>
        <taxon>Pseudomonadati</taxon>
        <taxon>Pseudomonadota</taxon>
        <taxon>Betaproteobacteria</taxon>
        <taxon>Burkholderiales</taxon>
        <taxon>Comamonadaceae</taxon>
        <taxon>Tibeticola</taxon>
    </lineage>
</organism>
<dbReference type="PROSITE" id="PS51900">
    <property type="entry name" value="CB"/>
    <property type="match status" value="1"/>
</dbReference>
<dbReference type="Pfam" id="PF14659">
    <property type="entry name" value="Phage_int_SAM_3"/>
    <property type="match status" value="1"/>
</dbReference>
<dbReference type="GO" id="GO:0006310">
    <property type="term" value="P:DNA recombination"/>
    <property type="evidence" value="ECO:0007669"/>
    <property type="project" value="UniProtKB-KW"/>
</dbReference>
<feature type="domain" description="Tyr recombinase" evidence="5">
    <location>
        <begin position="206"/>
        <end position="391"/>
    </location>
</feature>
<dbReference type="SUPFAM" id="SSF56349">
    <property type="entry name" value="DNA breaking-rejoining enzymes"/>
    <property type="match status" value="1"/>
</dbReference>
<evidence type="ECO:0000256" key="3">
    <source>
        <dbReference type="ARBA" id="ARBA00023172"/>
    </source>
</evidence>
<dbReference type="PROSITE" id="PS51898">
    <property type="entry name" value="TYR_RECOMBINASE"/>
    <property type="match status" value="1"/>
</dbReference>
<dbReference type="PANTHER" id="PTHR30349:SF36">
    <property type="entry name" value="PROPHAGE INTEGRASE INTR-RELATED"/>
    <property type="match status" value="1"/>
</dbReference>
<dbReference type="Gene3D" id="1.10.443.10">
    <property type="entry name" value="Intergrase catalytic core"/>
    <property type="match status" value="1"/>
</dbReference>
<evidence type="ECO:0000259" key="5">
    <source>
        <dbReference type="PROSITE" id="PS51898"/>
    </source>
</evidence>
<dbReference type="InterPro" id="IPR002104">
    <property type="entry name" value="Integrase_catalytic"/>
</dbReference>
<evidence type="ECO:0000313" key="7">
    <source>
        <dbReference type="EMBL" id="RPE63028.1"/>
    </source>
</evidence>
<dbReference type="Gene3D" id="1.10.150.130">
    <property type="match status" value="1"/>
</dbReference>
<reference evidence="7 8" key="1">
    <citation type="submission" date="2018-11" db="EMBL/GenBank/DDBJ databases">
        <title>Genomic Encyclopedia of Type Strains, Phase IV (KMG-IV): sequencing the most valuable type-strain genomes for metagenomic binning, comparative biology and taxonomic classification.</title>
        <authorList>
            <person name="Goeker M."/>
        </authorList>
    </citation>
    <scope>NUCLEOTIDE SEQUENCE [LARGE SCALE GENOMIC DNA]</scope>
    <source>
        <strain evidence="7 8">DSM 101684</strain>
    </source>
</reference>
<dbReference type="OrthoDB" id="5391994at2"/>
<evidence type="ECO:0000256" key="2">
    <source>
        <dbReference type="ARBA" id="ARBA00023125"/>
    </source>
</evidence>
<dbReference type="PANTHER" id="PTHR30349">
    <property type="entry name" value="PHAGE INTEGRASE-RELATED"/>
    <property type="match status" value="1"/>
</dbReference>
<proteinExistence type="predicted"/>
<gene>
    <name evidence="7" type="ORF">EDC62_2492</name>
</gene>
<evidence type="ECO:0000259" key="6">
    <source>
        <dbReference type="PROSITE" id="PS51900"/>
    </source>
</evidence>
<evidence type="ECO:0000256" key="1">
    <source>
        <dbReference type="ARBA" id="ARBA00022908"/>
    </source>
</evidence>
<dbReference type="InterPro" id="IPR013762">
    <property type="entry name" value="Integrase-like_cat_sf"/>
</dbReference>
<dbReference type="InterPro" id="IPR004107">
    <property type="entry name" value="Integrase_SAM-like_N"/>
</dbReference>
<protein>
    <submittedName>
        <fullName evidence="7">Integrase</fullName>
    </submittedName>
</protein>
<keyword evidence="1" id="KW-0229">DNA integration</keyword>
<keyword evidence="8" id="KW-1185">Reference proteome</keyword>
<name>A0A3N4TYY5_9BURK</name>
<accession>A0A3N4TYY5</accession>
<dbReference type="InterPro" id="IPR010998">
    <property type="entry name" value="Integrase_recombinase_N"/>
</dbReference>
<keyword evidence="3" id="KW-0233">DNA recombination</keyword>
<keyword evidence="2 4" id="KW-0238">DNA-binding</keyword>
<dbReference type="CDD" id="cd01189">
    <property type="entry name" value="INT_ICEBs1_C_like"/>
    <property type="match status" value="1"/>
</dbReference>
<evidence type="ECO:0000256" key="4">
    <source>
        <dbReference type="PROSITE-ProRule" id="PRU01248"/>
    </source>
</evidence>
<dbReference type="Pfam" id="PF00589">
    <property type="entry name" value="Phage_integrase"/>
    <property type="match status" value="1"/>
</dbReference>
<dbReference type="AlphaFoldDB" id="A0A3N4TYY5"/>
<dbReference type="InterPro" id="IPR050090">
    <property type="entry name" value="Tyrosine_recombinase_XerCD"/>
</dbReference>
<evidence type="ECO:0000313" key="8">
    <source>
        <dbReference type="Proteomes" id="UP000272193"/>
    </source>
</evidence>
<dbReference type="Pfam" id="PF12167">
    <property type="entry name" value="Arm-DNA-bind_2"/>
    <property type="match status" value="1"/>
</dbReference>
<feature type="domain" description="Core-binding (CB)" evidence="6">
    <location>
        <begin position="96"/>
        <end position="186"/>
    </location>
</feature>
<dbReference type="GO" id="GO:0015074">
    <property type="term" value="P:DNA integration"/>
    <property type="evidence" value="ECO:0007669"/>
    <property type="project" value="UniProtKB-KW"/>
</dbReference>
<dbReference type="InterPro" id="IPR022000">
    <property type="entry name" value="Min27-like_integrase_DNA_bind"/>
</dbReference>
<dbReference type="InterPro" id="IPR044068">
    <property type="entry name" value="CB"/>
</dbReference>